<dbReference type="EMBL" id="ODYU01002191">
    <property type="protein sequence ID" value="SOQ39363.1"/>
    <property type="molecule type" value="Genomic_DNA"/>
</dbReference>
<dbReference type="AlphaFoldDB" id="A0A2H1VEU1"/>
<evidence type="ECO:0000313" key="1">
    <source>
        <dbReference type="EMBL" id="SOQ39363.1"/>
    </source>
</evidence>
<protein>
    <submittedName>
        <fullName evidence="1">SFRICE_035862</fullName>
    </submittedName>
</protein>
<organism evidence="1">
    <name type="scientific">Spodoptera frugiperda</name>
    <name type="common">Fall armyworm</name>
    <dbReference type="NCBI Taxonomy" id="7108"/>
    <lineage>
        <taxon>Eukaryota</taxon>
        <taxon>Metazoa</taxon>
        <taxon>Ecdysozoa</taxon>
        <taxon>Arthropoda</taxon>
        <taxon>Hexapoda</taxon>
        <taxon>Insecta</taxon>
        <taxon>Pterygota</taxon>
        <taxon>Neoptera</taxon>
        <taxon>Endopterygota</taxon>
        <taxon>Lepidoptera</taxon>
        <taxon>Glossata</taxon>
        <taxon>Ditrysia</taxon>
        <taxon>Noctuoidea</taxon>
        <taxon>Noctuidae</taxon>
        <taxon>Amphipyrinae</taxon>
        <taxon>Spodoptera</taxon>
    </lineage>
</organism>
<accession>A0A2H1VEU1</accession>
<proteinExistence type="predicted"/>
<name>A0A2H1VEU1_SPOFR</name>
<sequence length="394" mass="45340">MKYLLESLNEEEISSLELISKWGCDGSQQQQFKQKFGNSTDSDSSIFQSSFVPLRLICNVRVGDQSKIIWQNPVPSSARYCRPIRIRFVHETKDITNEEISYIEKQIKNLNKSVIPRTDGGTLTIKHTLAFTMVDAKNPDTLKFELSTLHARIRFFESLLHLSYKIPIRKWQARTQEHKNIVADRKKKIQEAFKEEMGLLVDIPKAGFGNTNDGNTSRRFFSNPEISSRITGIDINLIKKCSVLLETLSSGLKIDTHKFENFAEQTAKLYVELYGWHPMSPTMHKILRHGATVIDLAILPIGQLSEEAAEARNKHFRIYRQNFSRKFSREDCNKDVLNRLLLTSDPFLSSNRQRQRKTRKPFSVEALELLVPETSYVSSTDFEEDDGSSELESE</sequence>
<reference evidence="1" key="1">
    <citation type="submission" date="2016-07" db="EMBL/GenBank/DDBJ databases">
        <authorList>
            <person name="Bretaudeau A."/>
        </authorList>
    </citation>
    <scope>NUCLEOTIDE SEQUENCE</scope>
    <source>
        <strain evidence="1">Rice</strain>
        <tissue evidence="1">Whole body</tissue>
    </source>
</reference>
<gene>
    <name evidence="1" type="ORF">SFRICE_035862</name>
</gene>